<keyword evidence="2" id="KW-0238">DNA-binding</keyword>
<evidence type="ECO:0000313" key="5">
    <source>
        <dbReference type="EMBL" id="BDY28182.1"/>
    </source>
</evidence>
<evidence type="ECO:0000256" key="2">
    <source>
        <dbReference type="ARBA" id="ARBA00023125"/>
    </source>
</evidence>
<dbReference type="InterPro" id="IPR001867">
    <property type="entry name" value="OmpR/PhoB-type_DNA-bd"/>
</dbReference>
<proteinExistence type="inferred from homology"/>
<dbReference type="GO" id="GO:0006355">
    <property type="term" value="P:regulation of DNA-templated transcription"/>
    <property type="evidence" value="ECO:0007669"/>
    <property type="project" value="InterPro"/>
</dbReference>
<dbReference type="Pfam" id="PF25872">
    <property type="entry name" value="HTH_77"/>
    <property type="match status" value="1"/>
</dbReference>
<dbReference type="GO" id="GO:0000160">
    <property type="term" value="P:phosphorelay signal transduction system"/>
    <property type="evidence" value="ECO:0007669"/>
    <property type="project" value="InterPro"/>
</dbReference>
<dbReference type="AlphaFoldDB" id="A0AAI8XMT6"/>
<evidence type="ECO:0008006" key="7">
    <source>
        <dbReference type="Google" id="ProtNLM"/>
    </source>
</evidence>
<dbReference type="InterPro" id="IPR011990">
    <property type="entry name" value="TPR-like_helical_dom_sf"/>
</dbReference>
<gene>
    <name evidence="5" type="ORF">hbim_02113</name>
</gene>
<dbReference type="InterPro" id="IPR058852">
    <property type="entry name" value="HTH_77"/>
</dbReference>
<dbReference type="InterPro" id="IPR005158">
    <property type="entry name" value="BTAD"/>
</dbReference>
<evidence type="ECO:0000256" key="1">
    <source>
        <dbReference type="ARBA" id="ARBA00005820"/>
    </source>
</evidence>
<dbReference type="GO" id="GO:0003677">
    <property type="term" value="F:DNA binding"/>
    <property type="evidence" value="ECO:0007669"/>
    <property type="project" value="UniProtKB-KW"/>
</dbReference>
<reference evidence="5" key="1">
    <citation type="submission" date="2023-03" db="EMBL/GenBank/DDBJ databases">
        <title>Draft genome sequence of a Mycolicibacterium mageritense strain H4_3_1 isolated from a hybrid biological-inorganic system reactor.</title>
        <authorList>
            <person name="Feng X."/>
            <person name="Kazama D."/>
            <person name="Sato K."/>
            <person name="Kobayashi H."/>
        </authorList>
    </citation>
    <scope>NUCLEOTIDE SEQUENCE</scope>
    <source>
        <strain evidence="5">H4_3_1</strain>
    </source>
</reference>
<feature type="domain" description="OmpR/PhoB-type" evidence="3">
    <location>
        <begin position="17"/>
        <end position="92"/>
    </location>
</feature>
<accession>A0AAI8XMT6</accession>
<dbReference type="Proteomes" id="UP001241092">
    <property type="component" value="Chromosome"/>
</dbReference>
<dbReference type="EMBL" id="AP027452">
    <property type="protein sequence ID" value="BDY28182.1"/>
    <property type="molecule type" value="Genomic_DNA"/>
</dbReference>
<dbReference type="SMART" id="SM00862">
    <property type="entry name" value="Trans_reg_C"/>
    <property type="match status" value="1"/>
</dbReference>
<dbReference type="PANTHER" id="PTHR47691:SF3">
    <property type="entry name" value="HTH-TYPE TRANSCRIPTIONAL REGULATOR RV0890C-RELATED"/>
    <property type="match status" value="1"/>
</dbReference>
<evidence type="ECO:0000259" key="4">
    <source>
        <dbReference type="SMART" id="SM01043"/>
    </source>
</evidence>
<sequence length="977" mass="105413">MAVEFRILGEVEVLVDGRGLDVGHARQRCVLVSLLVDVNRPVSPDQLTDRVWADEPPHKARNALAAYISRLRQLIAGNDGVRIVRGPGGYMLQTDAQTVDLYLFRDRVSRARMVSVSADAAGLFDAALQLWRGEPFPSLDTPWANEVRASLEAERFSAVLDRNDAALDAGRHGELLNDLAATGQLYPLDERVAGQLMLAQYRCGRQAAALETYRAMRERLVQELGVDPSPALQAVQQQILAGDPQRPAARVPAFPVTQLAVAKPAEALAVITVAESAIPRRPTRLIGREEAVQRVLDAFGDGPVVTLTGVGGVGKTRLALEVAAKYNVSDADGAWVCELAPLSDGSAIGRTVAAALRVQANFGQTFDQAVVEHLRPLELLLVVDNCEHVLDEAAALIDRIAAECPGVKVLATSREPLGLDGERIVPVPPLAEHHAAELFAERARASRPDFDPGREPVGAVAEICRRLDGVPLAIELAAARMRAMSSLDVARRLDRLRLLSGGKRGAHPRQQSVTATIDWSYRLLSESEQRLFVRLSAFAGGFDLEAVHRVCADDGTTDDDTFDILLSLVDKSMVVVRTGPAGTRYDLLETLRAYGRERLQDNGLVDAVASRHACYFIELIERASVGLRGPDEAAWVQRILPKAGTTYAAPDYDNLRTAFEWAMARQDVDLALRLATSLPELHLRIGYHPMDWVERAVQAAVSDHPLFPAAVGTVARGYQVLGEFAHARAVLGLAEGREPAPGVSFLAHPADVLADIVMNEGDAVTSTAYFEDLFQKSAEDTDPMRLVLAAERITLGHQAMGTLGSALQSAEQAMRIAEATRNPTVRSLAGSALGRALSETEPERALKILAEAGELATSVENNWLIAMAIMESATINTVRGDLATAARDFVSALDLFVVGGPGRVIPLQWDNLRRVARLLFCAGAAEEAAALHHAIVASGRVPPLSAAEVADLDGADSVMLTDEDIIEYTRTALTRYG</sequence>
<dbReference type="InterPro" id="IPR027417">
    <property type="entry name" value="P-loop_NTPase"/>
</dbReference>
<dbReference type="PRINTS" id="PR00364">
    <property type="entry name" value="DISEASERSIST"/>
</dbReference>
<organism evidence="5 6">
    <name type="scientific">Mycolicibacterium mageritense</name>
    <name type="common">Mycobacterium mageritense</name>
    <dbReference type="NCBI Taxonomy" id="53462"/>
    <lineage>
        <taxon>Bacteria</taxon>
        <taxon>Bacillati</taxon>
        <taxon>Actinomycetota</taxon>
        <taxon>Actinomycetes</taxon>
        <taxon>Mycobacteriales</taxon>
        <taxon>Mycobacteriaceae</taxon>
        <taxon>Mycolicibacterium</taxon>
    </lineage>
</organism>
<dbReference type="Pfam" id="PF00486">
    <property type="entry name" value="Trans_reg_C"/>
    <property type="match status" value="1"/>
</dbReference>
<dbReference type="Gene3D" id="1.10.10.10">
    <property type="entry name" value="Winged helix-like DNA-binding domain superfamily/Winged helix DNA-binding domain"/>
    <property type="match status" value="1"/>
</dbReference>
<dbReference type="Pfam" id="PF03704">
    <property type="entry name" value="BTAD"/>
    <property type="match status" value="1"/>
</dbReference>
<dbReference type="SUPFAM" id="SSF46894">
    <property type="entry name" value="C-terminal effector domain of the bipartite response regulators"/>
    <property type="match status" value="1"/>
</dbReference>
<dbReference type="Gene3D" id="3.40.50.300">
    <property type="entry name" value="P-loop containing nucleotide triphosphate hydrolases"/>
    <property type="match status" value="1"/>
</dbReference>
<dbReference type="SUPFAM" id="SSF48452">
    <property type="entry name" value="TPR-like"/>
    <property type="match status" value="1"/>
</dbReference>
<comment type="similarity">
    <text evidence="1">Belongs to the AfsR/DnrI/RedD regulatory family.</text>
</comment>
<dbReference type="PANTHER" id="PTHR47691">
    <property type="entry name" value="REGULATOR-RELATED"/>
    <property type="match status" value="1"/>
</dbReference>
<dbReference type="CDD" id="cd15831">
    <property type="entry name" value="BTAD"/>
    <property type="match status" value="1"/>
</dbReference>
<evidence type="ECO:0000313" key="6">
    <source>
        <dbReference type="Proteomes" id="UP001241092"/>
    </source>
</evidence>
<feature type="domain" description="Bacterial transcriptional activator" evidence="4">
    <location>
        <begin position="99"/>
        <end position="240"/>
    </location>
</feature>
<dbReference type="Gene3D" id="1.25.40.10">
    <property type="entry name" value="Tetratricopeptide repeat domain"/>
    <property type="match status" value="2"/>
</dbReference>
<dbReference type="SMART" id="SM01043">
    <property type="entry name" value="BTAD"/>
    <property type="match status" value="1"/>
</dbReference>
<name>A0AAI8XMT6_MYCME</name>
<dbReference type="InterPro" id="IPR036388">
    <property type="entry name" value="WH-like_DNA-bd_sf"/>
</dbReference>
<evidence type="ECO:0000259" key="3">
    <source>
        <dbReference type="SMART" id="SM00862"/>
    </source>
</evidence>
<dbReference type="SUPFAM" id="SSF52540">
    <property type="entry name" value="P-loop containing nucleoside triphosphate hydrolases"/>
    <property type="match status" value="1"/>
</dbReference>
<dbReference type="RefSeq" id="WP_286214758.1">
    <property type="nucleotide sequence ID" value="NZ_AP027452.1"/>
</dbReference>
<dbReference type="InterPro" id="IPR016032">
    <property type="entry name" value="Sig_transdc_resp-reg_C-effctor"/>
</dbReference>
<protein>
    <recommendedName>
        <fullName evidence="7">AfsR/SARP family transcriptional regulator</fullName>
    </recommendedName>
</protein>